<feature type="region of interest" description="Disordered" evidence="2">
    <location>
        <begin position="1"/>
        <end position="77"/>
    </location>
</feature>
<comment type="caution">
    <text evidence="3">The sequence shown here is derived from an EMBL/GenBank/DDBJ whole genome shotgun (WGS) entry which is preliminary data.</text>
</comment>
<evidence type="ECO:0000313" key="3">
    <source>
        <dbReference type="EMBL" id="MEQ2159246.1"/>
    </source>
</evidence>
<dbReference type="Proteomes" id="UP001476798">
    <property type="component" value="Unassembled WGS sequence"/>
</dbReference>
<feature type="compositionally biased region" description="Low complexity" evidence="2">
    <location>
        <begin position="158"/>
        <end position="168"/>
    </location>
</feature>
<protein>
    <submittedName>
        <fullName evidence="3">Uncharacterized protein</fullName>
    </submittedName>
</protein>
<reference evidence="3 4" key="1">
    <citation type="submission" date="2021-06" db="EMBL/GenBank/DDBJ databases">
        <authorList>
            <person name="Palmer J.M."/>
        </authorList>
    </citation>
    <scope>NUCLEOTIDE SEQUENCE [LARGE SCALE GENOMIC DNA]</scope>
    <source>
        <strain evidence="3 4">GA_2019</strain>
        <tissue evidence="3">Muscle</tissue>
    </source>
</reference>
<dbReference type="PANTHER" id="PTHR11207:SF0">
    <property type="entry name" value="RIBONUCLEASE 3"/>
    <property type="match status" value="1"/>
</dbReference>
<evidence type="ECO:0000256" key="1">
    <source>
        <dbReference type="ARBA" id="ARBA00022884"/>
    </source>
</evidence>
<keyword evidence="4" id="KW-1185">Reference proteome</keyword>
<feature type="compositionally biased region" description="Basic and acidic residues" evidence="2">
    <location>
        <begin position="122"/>
        <end position="142"/>
    </location>
</feature>
<name>A0ABV0MJI3_9TELE</name>
<evidence type="ECO:0000313" key="4">
    <source>
        <dbReference type="Proteomes" id="UP001476798"/>
    </source>
</evidence>
<organism evidence="3 4">
    <name type="scientific">Goodea atripinnis</name>
    <dbReference type="NCBI Taxonomy" id="208336"/>
    <lineage>
        <taxon>Eukaryota</taxon>
        <taxon>Metazoa</taxon>
        <taxon>Chordata</taxon>
        <taxon>Craniata</taxon>
        <taxon>Vertebrata</taxon>
        <taxon>Euteleostomi</taxon>
        <taxon>Actinopterygii</taxon>
        <taxon>Neopterygii</taxon>
        <taxon>Teleostei</taxon>
        <taxon>Neoteleostei</taxon>
        <taxon>Acanthomorphata</taxon>
        <taxon>Ovalentaria</taxon>
        <taxon>Atherinomorphae</taxon>
        <taxon>Cyprinodontiformes</taxon>
        <taxon>Goodeidae</taxon>
        <taxon>Goodea</taxon>
    </lineage>
</organism>
<feature type="region of interest" description="Disordered" evidence="2">
    <location>
        <begin position="122"/>
        <end position="168"/>
    </location>
</feature>
<gene>
    <name evidence="3" type="ORF">GOODEAATRI_020828</name>
</gene>
<proteinExistence type="predicted"/>
<feature type="compositionally biased region" description="Basic and acidic residues" evidence="2">
    <location>
        <begin position="14"/>
        <end position="67"/>
    </location>
</feature>
<dbReference type="EMBL" id="JAHRIO010001974">
    <property type="protein sequence ID" value="MEQ2159246.1"/>
    <property type="molecule type" value="Genomic_DNA"/>
</dbReference>
<keyword evidence="1" id="KW-0694">RNA-binding</keyword>
<feature type="compositionally biased region" description="Acidic residues" evidence="2">
    <location>
        <begin position="143"/>
        <end position="157"/>
    </location>
</feature>
<sequence>MCSRSASRDRKRGRWEEEKERRSESSSGPSRERSYPSLRSRDSDEAFGDRERERDRQREREKEKADEEKEEEELLKPAWIRCTHAESYYSNDPMDQVGDSTVVGTSKLRSLYERFEDELGMRQERAKAARPKWDPPKTKLDEDPGDSSSDSDCESDGEGSSCSSSSDSEVFDVIAEIKRKKAHPDRLHEELWYNDPGQVGVGQ</sequence>
<evidence type="ECO:0000256" key="2">
    <source>
        <dbReference type="SAM" id="MobiDB-lite"/>
    </source>
</evidence>
<accession>A0ABV0MJI3</accession>
<dbReference type="PANTHER" id="PTHR11207">
    <property type="entry name" value="RIBONUCLEASE III"/>
    <property type="match status" value="1"/>
</dbReference>